<keyword evidence="2" id="KW-0472">Membrane</keyword>
<evidence type="ECO:0000256" key="2">
    <source>
        <dbReference type="SAM" id="Phobius"/>
    </source>
</evidence>
<accession>A0ABV6QAC4</accession>
<dbReference type="Proteomes" id="UP001589832">
    <property type="component" value="Unassembled WGS sequence"/>
</dbReference>
<reference evidence="3 4" key="1">
    <citation type="submission" date="2024-09" db="EMBL/GenBank/DDBJ databases">
        <authorList>
            <person name="Sun Q."/>
            <person name="Mori K."/>
        </authorList>
    </citation>
    <scope>NUCLEOTIDE SEQUENCE [LARGE SCALE GENOMIC DNA]</scope>
    <source>
        <strain evidence="3 4">NCAIM B.02481</strain>
    </source>
</reference>
<evidence type="ECO:0000256" key="1">
    <source>
        <dbReference type="SAM" id="Coils"/>
    </source>
</evidence>
<feature type="transmembrane region" description="Helical" evidence="2">
    <location>
        <begin position="21"/>
        <end position="42"/>
    </location>
</feature>
<sequence length="267" mass="31102">MIKFFRKIRQKLLSENKFSKYLIYAVGEIILVVIGILIALQINNSNERSKQRKVEISYLKRLLVDLNKNEILWKDTHTRRKTQVQHIQNTIALNFNKQKDTIDYIKLAENLKFAVTWNNINPTQDTFSEMLSSGNLDIIKNDSIKIKLIALNNNYTSIINWDKTSETTHKRIMQHSEGLYNAKDFAPLSPVFSEYVDIKFAKKDFENAMSALKNSISNMIDNKLVMNNLDVLSDNYHRQLSAFKKLESDVRELNDLIALEIENRADD</sequence>
<gene>
    <name evidence="3" type="ORF">ACFFGA_11635</name>
</gene>
<organism evidence="3 4">
    <name type="scientific">Winogradskyella pulchriflava</name>
    <dbReference type="NCBI Taxonomy" id="1110688"/>
    <lineage>
        <taxon>Bacteria</taxon>
        <taxon>Pseudomonadati</taxon>
        <taxon>Bacteroidota</taxon>
        <taxon>Flavobacteriia</taxon>
        <taxon>Flavobacteriales</taxon>
        <taxon>Flavobacteriaceae</taxon>
        <taxon>Winogradskyella</taxon>
    </lineage>
</organism>
<name>A0ABV6QAC4_9FLAO</name>
<keyword evidence="1" id="KW-0175">Coiled coil</keyword>
<evidence type="ECO:0000313" key="4">
    <source>
        <dbReference type="Proteomes" id="UP001589832"/>
    </source>
</evidence>
<dbReference type="Pfam" id="PF19578">
    <property type="entry name" value="DUF6090"/>
    <property type="match status" value="1"/>
</dbReference>
<keyword evidence="2" id="KW-0812">Transmembrane</keyword>
<dbReference type="InterPro" id="IPR045749">
    <property type="entry name" value="DUF6090"/>
</dbReference>
<evidence type="ECO:0000313" key="3">
    <source>
        <dbReference type="EMBL" id="MFC0605210.1"/>
    </source>
</evidence>
<comment type="caution">
    <text evidence="3">The sequence shown here is derived from an EMBL/GenBank/DDBJ whole genome shotgun (WGS) entry which is preliminary data.</text>
</comment>
<proteinExistence type="predicted"/>
<feature type="coiled-coil region" evidence="1">
    <location>
        <begin position="202"/>
        <end position="263"/>
    </location>
</feature>
<keyword evidence="4" id="KW-1185">Reference proteome</keyword>
<dbReference type="EMBL" id="JBHLTQ010000005">
    <property type="protein sequence ID" value="MFC0605210.1"/>
    <property type="molecule type" value="Genomic_DNA"/>
</dbReference>
<keyword evidence="2" id="KW-1133">Transmembrane helix</keyword>
<dbReference type="RefSeq" id="WP_183490593.1">
    <property type="nucleotide sequence ID" value="NZ_JBHLTQ010000005.1"/>
</dbReference>
<protein>
    <submittedName>
        <fullName evidence="3">DUF6090 family protein</fullName>
    </submittedName>
</protein>